<dbReference type="Pfam" id="PF13471">
    <property type="entry name" value="Transglut_core3"/>
    <property type="match status" value="1"/>
</dbReference>
<dbReference type="InterPro" id="IPR032708">
    <property type="entry name" value="McjB_C"/>
</dbReference>
<dbReference type="EMBL" id="CAFBNF010000041">
    <property type="protein sequence ID" value="CAB4936373.1"/>
    <property type="molecule type" value="Genomic_DNA"/>
</dbReference>
<evidence type="ECO:0000259" key="1">
    <source>
        <dbReference type="Pfam" id="PF13471"/>
    </source>
</evidence>
<dbReference type="InterPro" id="IPR053521">
    <property type="entry name" value="McjB-like"/>
</dbReference>
<dbReference type="AlphaFoldDB" id="A0A6J7IZ65"/>
<dbReference type="NCBIfam" id="NF033537">
    <property type="entry name" value="lasso_biosyn_B2"/>
    <property type="match status" value="1"/>
</dbReference>
<proteinExistence type="predicted"/>
<reference evidence="2" key="1">
    <citation type="submission" date="2020-05" db="EMBL/GenBank/DDBJ databases">
        <authorList>
            <person name="Chiriac C."/>
            <person name="Salcher M."/>
            <person name="Ghai R."/>
            <person name="Kavagutti S V."/>
        </authorList>
    </citation>
    <scope>NUCLEOTIDE SEQUENCE</scope>
</reference>
<feature type="domain" description="Microcin J25-processing protein McjB C-terminal" evidence="1">
    <location>
        <begin position="72"/>
        <end position="140"/>
    </location>
</feature>
<gene>
    <name evidence="2" type="ORF">UFOPK3773_00559</name>
</gene>
<evidence type="ECO:0000313" key="2">
    <source>
        <dbReference type="EMBL" id="CAB4936373.1"/>
    </source>
</evidence>
<protein>
    <submittedName>
        <fullName evidence="2">Unannotated protein</fullName>
    </submittedName>
</protein>
<organism evidence="2">
    <name type="scientific">freshwater metagenome</name>
    <dbReference type="NCBI Taxonomy" id="449393"/>
    <lineage>
        <taxon>unclassified sequences</taxon>
        <taxon>metagenomes</taxon>
        <taxon>ecological metagenomes</taxon>
    </lineage>
</organism>
<accession>A0A6J7IZ65</accession>
<sequence>MTADGRTATRARRNLWEGRARVVEAAVLLTASSAAQRWISMPRWSRVLGTAAAVPDDWQGQRVEGLSTTAATLIEYRVASAVRRGARLLPWTPSCLAEAAAAQVMLSRRGTPGVVVVGLRLSPDTAGAWDTHAWLLGRHGALTGGPAAEGFSATTVFEREGGLLAREVDLSPRGATRG</sequence>
<name>A0A6J7IZ65_9ZZZZ</name>